<keyword evidence="1" id="KW-0472">Membrane</keyword>
<dbReference type="AlphaFoldDB" id="A0A7G3B811"/>
<proteinExistence type="predicted"/>
<evidence type="ECO:0000313" key="2">
    <source>
        <dbReference type="EMBL" id="MBC1180363.1"/>
    </source>
</evidence>
<keyword evidence="1" id="KW-0812">Transmembrane</keyword>
<organism evidence="2">
    <name type="scientific">Lutzomyia longipalpis</name>
    <name type="common">Sand fly</name>
    <dbReference type="NCBI Taxonomy" id="7200"/>
    <lineage>
        <taxon>Eukaryota</taxon>
        <taxon>Metazoa</taxon>
        <taxon>Ecdysozoa</taxon>
        <taxon>Arthropoda</taxon>
        <taxon>Hexapoda</taxon>
        <taxon>Insecta</taxon>
        <taxon>Pterygota</taxon>
        <taxon>Neoptera</taxon>
        <taxon>Endopterygota</taxon>
        <taxon>Diptera</taxon>
        <taxon>Nematocera</taxon>
        <taxon>Psychodoidea</taxon>
        <taxon>Psychodidae</taxon>
        <taxon>Lutzomyia</taxon>
        <taxon>Lutzomyia</taxon>
    </lineage>
</organism>
<protein>
    <submittedName>
        <fullName evidence="2">Uncharacterized protein</fullName>
    </submittedName>
</protein>
<keyword evidence="1" id="KW-1133">Transmembrane helix</keyword>
<evidence type="ECO:0000256" key="1">
    <source>
        <dbReference type="SAM" id="Phobius"/>
    </source>
</evidence>
<feature type="transmembrane region" description="Helical" evidence="1">
    <location>
        <begin position="26"/>
        <end position="55"/>
    </location>
</feature>
<dbReference type="EMBL" id="GITU01011660">
    <property type="protein sequence ID" value="MBC1180363.1"/>
    <property type="molecule type" value="Transcribed_RNA"/>
</dbReference>
<name>A0A7G3B811_LUTLO</name>
<accession>A0A7G3B811</accession>
<reference evidence="2" key="1">
    <citation type="journal article" date="2020" name="BMC">
        <title>Leishmania infection induces a limited differential gene expression in the sand fly midgut.</title>
        <authorList>
            <person name="Coutinho-Abreu I.V."/>
            <person name="Serafim T.D."/>
            <person name="Meneses C."/>
            <person name="Kamhawi S."/>
            <person name="Oliveira F."/>
            <person name="Valenzuela J.G."/>
        </authorList>
    </citation>
    <scope>NUCLEOTIDE SEQUENCE</scope>
    <source>
        <strain evidence="2">Jacobina</strain>
        <tissue evidence="2">Midgut</tissue>
    </source>
</reference>
<sequence length="88" mass="10159">MLRWAELPSATVATPSTWPILRIRHFFFFFSFCFVSQTLAPFVLFSSLSFFTAILHNEKSSELPHVNVLCKCIAAPFSLKSLKLLLWY</sequence>